<name>A0A916UDD3_9BURK</name>
<organism evidence="1 2">
    <name type="scientific">Undibacterium terreum</name>
    <dbReference type="NCBI Taxonomy" id="1224302"/>
    <lineage>
        <taxon>Bacteria</taxon>
        <taxon>Pseudomonadati</taxon>
        <taxon>Pseudomonadota</taxon>
        <taxon>Betaproteobacteria</taxon>
        <taxon>Burkholderiales</taxon>
        <taxon>Oxalobacteraceae</taxon>
        <taxon>Undibacterium</taxon>
    </lineage>
</organism>
<gene>
    <name evidence="1" type="ORF">GCM10011396_13420</name>
</gene>
<dbReference type="AlphaFoldDB" id="A0A916UDD3"/>
<reference evidence="1" key="2">
    <citation type="submission" date="2020-09" db="EMBL/GenBank/DDBJ databases">
        <authorList>
            <person name="Sun Q."/>
            <person name="Zhou Y."/>
        </authorList>
    </citation>
    <scope>NUCLEOTIDE SEQUENCE</scope>
    <source>
        <strain evidence="1">CGMCC 1.10998</strain>
    </source>
</reference>
<dbReference type="Proteomes" id="UP000637423">
    <property type="component" value="Unassembled WGS sequence"/>
</dbReference>
<evidence type="ECO:0000313" key="1">
    <source>
        <dbReference type="EMBL" id="GGC67724.1"/>
    </source>
</evidence>
<proteinExistence type="predicted"/>
<protein>
    <submittedName>
        <fullName evidence="1">Uncharacterized protein</fullName>
    </submittedName>
</protein>
<keyword evidence="2" id="KW-1185">Reference proteome</keyword>
<comment type="caution">
    <text evidence="1">The sequence shown here is derived from an EMBL/GenBank/DDBJ whole genome shotgun (WGS) entry which is preliminary data.</text>
</comment>
<sequence>MTVRVSLRNAEQVQPGEDNSVALGVAMGMVAELWAGVSWKRFD</sequence>
<evidence type="ECO:0000313" key="2">
    <source>
        <dbReference type="Proteomes" id="UP000637423"/>
    </source>
</evidence>
<dbReference type="EMBL" id="BMED01000001">
    <property type="protein sequence ID" value="GGC67724.1"/>
    <property type="molecule type" value="Genomic_DNA"/>
</dbReference>
<accession>A0A916UDD3</accession>
<reference evidence="1" key="1">
    <citation type="journal article" date="2014" name="Int. J. Syst. Evol. Microbiol.">
        <title>Complete genome sequence of Corynebacterium casei LMG S-19264T (=DSM 44701T), isolated from a smear-ripened cheese.</title>
        <authorList>
            <consortium name="US DOE Joint Genome Institute (JGI-PGF)"/>
            <person name="Walter F."/>
            <person name="Albersmeier A."/>
            <person name="Kalinowski J."/>
            <person name="Ruckert C."/>
        </authorList>
    </citation>
    <scope>NUCLEOTIDE SEQUENCE</scope>
    <source>
        <strain evidence="1">CGMCC 1.10998</strain>
    </source>
</reference>